<dbReference type="InterPro" id="IPR007523">
    <property type="entry name" value="NDUFAF3/AAMDC"/>
</dbReference>
<dbReference type="PANTHER" id="PTHR15811">
    <property type="entry name" value="MTH938 DOMAIN-CONTAINING PROTEIN"/>
    <property type="match status" value="1"/>
</dbReference>
<keyword evidence="2" id="KW-0963">Cytoplasm</keyword>
<reference evidence="3 4" key="1">
    <citation type="submission" date="2016-12" db="EMBL/GenBank/DDBJ databases">
        <authorList>
            <person name="Song W.-J."/>
            <person name="Kurnit D.M."/>
        </authorList>
    </citation>
    <scope>NUCLEOTIDE SEQUENCE [LARGE SCALE GENOMIC DNA]</scope>
    <source>
        <strain evidence="3 4">DSM 18488</strain>
    </source>
</reference>
<dbReference type="Pfam" id="PF04430">
    <property type="entry name" value="DUF498"/>
    <property type="match status" value="1"/>
</dbReference>
<protein>
    <recommendedName>
        <fullName evidence="5">Mth938-like domain-containing protein</fullName>
    </recommendedName>
</protein>
<dbReference type="EMBL" id="FRFE01000004">
    <property type="protein sequence ID" value="SHO45829.1"/>
    <property type="molecule type" value="Genomic_DNA"/>
</dbReference>
<dbReference type="InterPro" id="IPR036748">
    <property type="entry name" value="MTH938-like_sf"/>
</dbReference>
<dbReference type="SUPFAM" id="SSF64076">
    <property type="entry name" value="MTH938-like"/>
    <property type="match status" value="1"/>
</dbReference>
<dbReference type="PANTHER" id="PTHR15811:SF5">
    <property type="entry name" value="MTH938 DOMAIN-CONTAINING PROTEIN"/>
    <property type="match status" value="1"/>
</dbReference>
<name>A0A1M7Y257_9BACT</name>
<accession>A0A1M7Y257</accession>
<dbReference type="RefSeq" id="WP_073612564.1">
    <property type="nucleotide sequence ID" value="NZ_FRFE01000004.1"/>
</dbReference>
<evidence type="ECO:0000256" key="2">
    <source>
        <dbReference type="ARBA" id="ARBA00022490"/>
    </source>
</evidence>
<comment type="subcellular location">
    <subcellularLocation>
        <location evidence="1">Cytoplasm</location>
    </subcellularLocation>
</comment>
<proteinExistence type="predicted"/>
<gene>
    <name evidence="3" type="ORF">SAMN02745220_01227</name>
</gene>
<keyword evidence="4" id="KW-1185">Reference proteome</keyword>
<dbReference type="AlphaFoldDB" id="A0A1M7Y257"/>
<dbReference type="GO" id="GO:0005737">
    <property type="term" value="C:cytoplasm"/>
    <property type="evidence" value="ECO:0007669"/>
    <property type="project" value="UniProtKB-SubCell"/>
</dbReference>
<organism evidence="3 4">
    <name type="scientific">Desulfopila aestuarii DSM 18488</name>
    <dbReference type="NCBI Taxonomy" id="1121416"/>
    <lineage>
        <taxon>Bacteria</taxon>
        <taxon>Pseudomonadati</taxon>
        <taxon>Thermodesulfobacteriota</taxon>
        <taxon>Desulfobulbia</taxon>
        <taxon>Desulfobulbales</taxon>
        <taxon>Desulfocapsaceae</taxon>
        <taxon>Desulfopila</taxon>
    </lineage>
</organism>
<dbReference type="Gene3D" id="3.40.1230.10">
    <property type="entry name" value="MTH938-like"/>
    <property type="match status" value="1"/>
</dbReference>
<dbReference type="FunFam" id="3.40.1230.10:FF:000001">
    <property type="entry name" value="Adipogenesis-associated, Mth938 domain-containing"/>
    <property type="match status" value="1"/>
</dbReference>
<evidence type="ECO:0008006" key="5">
    <source>
        <dbReference type="Google" id="ProtNLM"/>
    </source>
</evidence>
<evidence type="ECO:0000256" key="1">
    <source>
        <dbReference type="ARBA" id="ARBA00004496"/>
    </source>
</evidence>
<dbReference type="Proteomes" id="UP000184603">
    <property type="component" value="Unassembled WGS sequence"/>
</dbReference>
<evidence type="ECO:0000313" key="3">
    <source>
        <dbReference type="EMBL" id="SHO45829.1"/>
    </source>
</evidence>
<dbReference type="STRING" id="1121416.SAMN02745220_01227"/>
<sequence>MENTQHSPLILTLGWGKMEVELLGRGKDFKLWPGGGRAWDWGESGTSHSRGIQVDDVKELVEHGAKVVVLTRGMLLRLKVPERAIAYLENRNIEVVVASTKTGMKIYNEYVEKNVPVAGLFHSTC</sequence>
<evidence type="ECO:0000313" key="4">
    <source>
        <dbReference type="Proteomes" id="UP000184603"/>
    </source>
</evidence>